<sequence length="100" mass="11190">MSVQSVVITWLKEPGNLEHIARLTAACESLRQIPGVREVRFGPRASLGRNGPDESFDFGTIVTFESLQAAQDYGPHPLHLQAAQLTLQLAERFQSFYFET</sequence>
<dbReference type="SMART" id="SM00886">
    <property type="entry name" value="Dabb"/>
    <property type="match status" value="1"/>
</dbReference>
<evidence type="ECO:0000313" key="2">
    <source>
        <dbReference type="EMBL" id="SDK45021.1"/>
    </source>
</evidence>
<dbReference type="RefSeq" id="WP_089394164.1">
    <property type="nucleotide sequence ID" value="NZ_FNEC01000038.1"/>
</dbReference>
<proteinExistence type="predicted"/>
<gene>
    <name evidence="2" type="ORF">SAMN05216189_103827</name>
    <name evidence="3" type="ORF">SAMN06295949_13410</name>
</gene>
<dbReference type="SUPFAM" id="SSF54909">
    <property type="entry name" value="Dimeric alpha+beta barrel"/>
    <property type="match status" value="1"/>
</dbReference>
<dbReference type="Proteomes" id="UP000198309">
    <property type="component" value="Unassembled WGS sequence"/>
</dbReference>
<dbReference type="EMBL" id="FZPC01000034">
    <property type="protein sequence ID" value="SNT48306.1"/>
    <property type="molecule type" value="Genomic_DNA"/>
</dbReference>
<dbReference type="Gene3D" id="3.30.70.100">
    <property type="match status" value="1"/>
</dbReference>
<dbReference type="AlphaFoldDB" id="A0A239N026"/>
<name>A0A239N026_9PSED</name>
<evidence type="ECO:0000313" key="4">
    <source>
        <dbReference type="Proteomes" id="UP000198309"/>
    </source>
</evidence>
<evidence type="ECO:0000313" key="3">
    <source>
        <dbReference type="EMBL" id="SNT48306.1"/>
    </source>
</evidence>
<evidence type="ECO:0000259" key="1">
    <source>
        <dbReference type="PROSITE" id="PS51502"/>
    </source>
</evidence>
<reference evidence="3 4" key="2">
    <citation type="submission" date="2017-06" db="EMBL/GenBank/DDBJ databases">
        <authorList>
            <person name="Varghese N."/>
            <person name="Submissions S."/>
        </authorList>
    </citation>
    <scope>NUCLEOTIDE SEQUENCE [LARGE SCALE GENOMIC DNA]</scope>
    <source>
        <strain evidence="3 4">RLD-1</strain>
    </source>
</reference>
<dbReference type="InterPro" id="IPR013097">
    <property type="entry name" value="Dabb"/>
</dbReference>
<feature type="domain" description="Stress-response A/B barrel" evidence="1">
    <location>
        <begin position="3"/>
        <end position="98"/>
    </location>
</feature>
<keyword evidence="4" id="KW-1185">Reference proteome</keyword>
<evidence type="ECO:0000313" key="5">
    <source>
        <dbReference type="Proteomes" id="UP000199693"/>
    </source>
</evidence>
<dbReference type="Proteomes" id="UP000199693">
    <property type="component" value="Unassembled WGS sequence"/>
</dbReference>
<dbReference type="PROSITE" id="PS51502">
    <property type="entry name" value="S_R_A_B_BARREL"/>
    <property type="match status" value="1"/>
</dbReference>
<reference evidence="2 5" key="1">
    <citation type="submission" date="2016-10" db="EMBL/GenBank/DDBJ databases">
        <authorList>
            <person name="de Groot N.N."/>
        </authorList>
    </citation>
    <scope>NUCLEOTIDE SEQUENCE [LARGE SCALE GENOMIC DNA]</scope>
    <source>
        <strain evidence="2 5">CCM 7361</strain>
    </source>
</reference>
<dbReference type="EMBL" id="FNEC01000038">
    <property type="protein sequence ID" value="SDK45021.1"/>
    <property type="molecule type" value="Genomic_DNA"/>
</dbReference>
<dbReference type="Pfam" id="PF07876">
    <property type="entry name" value="Dabb"/>
    <property type="match status" value="1"/>
</dbReference>
<organism evidence="2 5">
    <name type="scientific">Pseudomonas delhiensis</name>
    <dbReference type="NCBI Taxonomy" id="366289"/>
    <lineage>
        <taxon>Bacteria</taxon>
        <taxon>Pseudomonadati</taxon>
        <taxon>Pseudomonadota</taxon>
        <taxon>Gammaproteobacteria</taxon>
        <taxon>Pseudomonadales</taxon>
        <taxon>Pseudomonadaceae</taxon>
        <taxon>Pseudomonas</taxon>
    </lineage>
</organism>
<accession>A0A239N026</accession>
<protein>
    <submittedName>
        <fullName evidence="2">Stress responsive A/B Barrel Domain</fullName>
    </submittedName>
</protein>
<dbReference type="InterPro" id="IPR011008">
    <property type="entry name" value="Dimeric_a/b-barrel"/>
</dbReference>